<dbReference type="AlphaFoldDB" id="A0A1H0JNW5"/>
<dbReference type="RefSeq" id="WP_084311215.1">
    <property type="nucleotide sequence ID" value="NZ_FNIJ01000011.1"/>
</dbReference>
<evidence type="ECO:0000313" key="3">
    <source>
        <dbReference type="Proteomes" id="UP000242957"/>
    </source>
</evidence>
<protein>
    <submittedName>
        <fullName evidence="2">Uncharacterized protein</fullName>
    </submittedName>
</protein>
<reference evidence="3" key="1">
    <citation type="submission" date="2016-10" db="EMBL/GenBank/DDBJ databases">
        <authorList>
            <person name="Varghese N."/>
            <person name="Submissions S."/>
        </authorList>
    </citation>
    <scope>NUCLEOTIDE SEQUENCE [LARGE SCALE GENOMIC DNA]</scope>
    <source>
        <strain evidence="3">JCM 21621</strain>
    </source>
</reference>
<feature type="compositionally biased region" description="Low complexity" evidence="1">
    <location>
        <begin position="89"/>
        <end position="101"/>
    </location>
</feature>
<keyword evidence="3" id="KW-1185">Reference proteome</keyword>
<dbReference type="EMBL" id="FNIJ01000011">
    <property type="protein sequence ID" value="SDO45263.1"/>
    <property type="molecule type" value="Genomic_DNA"/>
</dbReference>
<gene>
    <name evidence="2" type="ORF">SAMN05216193_111148</name>
</gene>
<sequence>MKILDPLRLCREALDKFESGVNSLAASKFETREFARVLNRVSKVACGAKYVSERTLDGIQKCLGLPSRSEIDNLAALLGRVEDRIDQLTAPSADAASAPRPSRTRRPQESASSQPTRKKVNKGAGKPATAARQAGSGEVGNGVAS</sequence>
<dbReference type="STRING" id="198616.SAMN05216193_111148"/>
<dbReference type="Proteomes" id="UP000242957">
    <property type="component" value="Unassembled WGS sequence"/>
</dbReference>
<accession>A0A1H0JNW5</accession>
<name>A0A1H0JNW5_9PSED</name>
<organism evidence="2 3">
    <name type="scientific">Pseudomonas jinjuensis</name>
    <dbReference type="NCBI Taxonomy" id="198616"/>
    <lineage>
        <taxon>Bacteria</taxon>
        <taxon>Pseudomonadati</taxon>
        <taxon>Pseudomonadota</taxon>
        <taxon>Gammaproteobacteria</taxon>
        <taxon>Pseudomonadales</taxon>
        <taxon>Pseudomonadaceae</taxon>
        <taxon>Pseudomonas</taxon>
    </lineage>
</organism>
<proteinExistence type="predicted"/>
<evidence type="ECO:0000256" key="1">
    <source>
        <dbReference type="SAM" id="MobiDB-lite"/>
    </source>
</evidence>
<evidence type="ECO:0000313" key="2">
    <source>
        <dbReference type="EMBL" id="SDO45263.1"/>
    </source>
</evidence>
<feature type="region of interest" description="Disordered" evidence="1">
    <location>
        <begin position="88"/>
        <end position="145"/>
    </location>
</feature>
<dbReference type="OrthoDB" id="6900881at2"/>